<dbReference type="RefSeq" id="WP_022311921.1">
    <property type="nucleotide sequence ID" value="NZ_JAJEPV010000009.1"/>
</dbReference>
<dbReference type="Proteomes" id="UP001197795">
    <property type="component" value="Unassembled WGS sequence"/>
</dbReference>
<dbReference type="Pfam" id="PF12953">
    <property type="entry name" value="DUF3842"/>
    <property type="match status" value="1"/>
</dbReference>
<organism evidence="1 2">
    <name type="scientific">Waltera acetigignens</name>
    <dbReference type="NCBI Taxonomy" id="2981769"/>
    <lineage>
        <taxon>Bacteria</taxon>
        <taxon>Bacillati</taxon>
        <taxon>Bacillota</taxon>
        <taxon>Clostridia</taxon>
        <taxon>Lachnospirales</taxon>
        <taxon>Lachnospiraceae</taxon>
        <taxon>Waltera</taxon>
    </lineage>
</organism>
<evidence type="ECO:0000313" key="1">
    <source>
        <dbReference type="EMBL" id="MCC2119024.1"/>
    </source>
</evidence>
<sequence length="135" mass="14001">MRIMVMDGQGGGVGRSLLEALKERFPEAELIAVGTNATATANMMKSGVTSGATGENAVVYNSKRADVIVGPVGIVMADAMLGEITPTMAAAVASNDAKLILIPMSKCHATIVGVESRRLGEYIAEAVDEIAENCF</sequence>
<proteinExistence type="predicted"/>
<keyword evidence="2" id="KW-1185">Reference proteome</keyword>
<accession>A0AAE3D861</accession>
<gene>
    <name evidence="1" type="ORF">LKD75_05350</name>
</gene>
<name>A0AAE3D861_9FIRM</name>
<dbReference type="EMBL" id="JAJEPV010000009">
    <property type="protein sequence ID" value="MCC2119024.1"/>
    <property type="molecule type" value="Genomic_DNA"/>
</dbReference>
<reference evidence="1 2" key="1">
    <citation type="submission" date="2021-10" db="EMBL/GenBank/DDBJ databases">
        <title>Anaerobic single-cell dispensing facilitates the cultivation of human gut bacteria.</title>
        <authorList>
            <person name="Afrizal A."/>
        </authorList>
    </citation>
    <scope>NUCLEOTIDE SEQUENCE [LARGE SCALE GENOMIC DNA]</scope>
    <source>
        <strain evidence="1 2">CLA-AA-H273</strain>
    </source>
</reference>
<comment type="caution">
    <text evidence="1">The sequence shown here is derived from an EMBL/GenBank/DDBJ whole genome shotgun (WGS) entry which is preliminary data.</text>
</comment>
<protein>
    <submittedName>
        <fullName evidence="1">DUF3842 family protein</fullName>
    </submittedName>
</protein>
<evidence type="ECO:0000313" key="2">
    <source>
        <dbReference type="Proteomes" id="UP001197795"/>
    </source>
</evidence>
<dbReference type="AlphaFoldDB" id="A0AAE3D861"/>
<dbReference type="InterPro" id="IPR024208">
    <property type="entry name" value="DUF3842"/>
</dbReference>